<dbReference type="AlphaFoldDB" id="F2E793"/>
<reference evidence="6" key="1">
    <citation type="journal article" date="2011" name="Plant Physiol.">
        <title>Comprehensive sequence analysis of 24,783 barley full-length cDNAs derived from 12 clone libraries.</title>
        <authorList>
            <person name="Matsumoto T."/>
            <person name="Tanaka T."/>
            <person name="Sakai H."/>
            <person name="Amano N."/>
            <person name="Kanamori H."/>
            <person name="Kurita K."/>
            <person name="Kikuta A."/>
            <person name="Kamiya K."/>
            <person name="Yamamoto M."/>
            <person name="Ikawa H."/>
            <person name="Fujii N."/>
            <person name="Hori K."/>
            <person name="Itoh T."/>
            <person name="Sato K."/>
        </authorList>
    </citation>
    <scope>NUCLEOTIDE SEQUENCE</scope>
    <source>
        <tissue evidence="6">Shoot and root</tissue>
    </source>
</reference>
<dbReference type="SUPFAM" id="SSF53756">
    <property type="entry name" value="UDP-Glycosyltransferase/glycogen phosphorylase"/>
    <property type="match status" value="1"/>
</dbReference>
<accession>F2E793</accession>
<dbReference type="PANTHER" id="PTHR48044">
    <property type="entry name" value="GLYCOSYLTRANSFERASE"/>
    <property type="match status" value="1"/>
</dbReference>
<keyword evidence="3" id="KW-0328">Glycosyltransferase</keyword>
<dbReference type="EMBL" id="AK372017">
    <property type="protein sequence ID" value="BAK03215.1"/>
    <property type="molecule type" value="mRNA"/>
</dbReference>
<comment type="similarity">
    <text evidence="1 3">Belongs to the UDP-glycosyltransferase family.</text>
</comment>
<evidence type="ECO:0000256" key="4">
    <source>
        <dbReference type="RuleBase" id="RU362057"/>
    </source>
</evidence>
<organism evidence="6">
    <name type="scientific">Hordeum vulgare subsp. vulgare</name>
    <name type="common">Domesticated barley</name>
    <dbReference type="NCBI Taxonomy" id="112509"/>
    <lineage>
        <taxon>Eukaryota</taxon>
        <taxon>Viridiplantae</taxon>
        <taxon>Streptophyta</taxon>
        <taxon>Embryophyta</taxon>
        <taxon>Tracheophyta</taxon>
        <taxon>Spermatophyta</taxon>
        <taxon>Magnoliopsida</taxon>
        <taxon>Liliopsida</taxon>
        <taxon>Poales</taxon>
        <taxon>Poaceae</taxon>
        <taxon>BOP clade</taxon>
        <taxon>Pooideae</taxon>
        <taxon>Triticodae</taxon>
        <taxon>Triticeae</taxon>
        <taxon>Hordeinae</taxon>
        <taxon>Hordeum</taxon>
    </lineage>
</organism>
<dbReference type="Pfam" id="PF26168">
    <property type="entry name" value="Glyco_transf_N"/>
    <property type="match status" value="1"/>
</dbReference>
<evidence type="ECO:0000256" key="2">
    <source>
        <dbReference type="ARBA" id="ARBA00022679"/>
    </source>
</evidence>
<dbReference type="InterPro" id="IPR002213">
    <property type="entry name" value="UDP_glucos_trans"/>
</dbReference>
<dbReference type="InterPro" id="IPR035595">
    <property type="entry name" value="UDP_glycos_trans_CS"/>
</dbReference>
<keyword evidence="2 3" id="KW-0808">Transferase</keyword>
<protein>
    <recommendedName>
        <fullName evidence="4">Glycosyltransferase</fullName>
        <ecNumber evidence="4">2.4.1.-</ecNumber>
    </recommendedName>
</protein>
<dbReference type="PROSITE" id="PS00375">
    <property type="entry name" value="UDPGT"/>
    <property type="match status" value="1"/>
</dbReference>
<dbReference type="CDD" id="cd03784">
    <property type="entry name" value="GT1_Gtf-like"/>
    <property type="match status" value="1"/>
</dbReference>
<dbReference type="FunFam" id="3.40.50.2000:FF:000060">
    <property type="entry name" value="Glycosyltransferase"/>
    <property type="match status" value="1"/>
</dbReference>
<dbReference type="EC" id="2.4.1.-" evidence="4"/>
<proteinExistence type="evidence at transcript level"/>
<sequence>MEGAEHAMEPVAVVAVPFPAQGRLNQLLHLSLQLASRRVDVHYAAPEQHIRQARSRVHGWGEEALLSIQFHDLAIPSYVSPPPDPTADSPFPSHLMPMFMAYIAGARAPLAALLAALRSYPMNAFAAEEAARLPNGEALGLHCLAVSMLVGRIDASHRLLRENGLVYSAIEHRATKEFVEYARRARPSTEISPGANTCRALEGDFIDVVAGHLAADGKKLFAIGPLNPLLDASASEQSKQRHQCLNWLDEQSPASVLYVSFGTTSSLRAEQIEELAAALRGSNQRFIWVLRDADRGNIFAEAGESRHEKLLSEFTKHTEGAGLVITGWAPQLEILAHTATVAFMSHCGWNSTMESLSHGKPILAWPMHCDQPWDAELVSNYLKAGILVRPWEKHSEVITAKAIQEVIEEVMLSDKGMAVRQRASALGKAIRASVADGGSSRQDLDLFTAYITR</sequence>
<dbReference type="Pfam" id="PF00201">
    <property type="entry name" value="UDPGT"/>
    <property type="match status" value="1"/>
</dbReference>
<dbReference type="Gene3D" id="3.40.50.2000">
    <property type="entry name" value="Glycogen Phosphorylase B"/>
    <property type="match status" value="3"/>
</dbReference>
<feature type="domain" description="Glycosyltransferase N-terminal" evidence="5">
    <location>
        <begin position="9"/>
        <end position="228"/>
    </location>
</feature>
<evidence type="ECO:0000256" key="1">
    <source>
        <dbReference type="ARBA" id="ARBA00009995"/>
    </source>
</evidence>
<dbReference type="PANTHER" id="PTHR48044:SF93">
    <property type="entry name" value="GLYCOSYLTRANSFERASE"/>
    <property type="match status" value="1"/>
</dbReference>
<dbReference type="InterPro" id="IPR058980">
    <property type="entry name" value="Glyco_transf_N"/>
</dbReference>
<dbReference type="GO" id="GO:0008194">
    <property type="term" value="F:UDP-glycosyltransferase activity"/>
    <property type="evidence" value="ECO:0007669"/>
    <property type="project" value="InterPro"/>
</dbReference>
<evidence type="ECO:0000259" key="5">
    <source>
        <dbReference type="Pfam" id="PF26168"/>
    </source>
</evidence>
<evidence type="ECO:0000313" key="6">
    <source>
        <dbReference type="EMBL" id="BAK03215.1"/>
    </source>
</evidence>
<dbReference type="GO" id="GO:1901137">
    <property type="term" value="P:carbohydrate derivative biosynthetic process"/>
    <property type="evidence" value="ECO:0007669"/>
    <property type="project" value="UniProtKB-ARBA"/>
</dbReference>
<name>F2E793_HORVV</name>
<evidence type="ECO:0000256" key="3">
    <source>
        <dbReference type="RuleBase" id="RU003718"/>
    </source>
</evidence>